<dbReference type="InterPro" id="IPR013437">
    <property type="entry name" value="FtsW"/>
</dbReference>
<keyword evidence="3" id="KW-1003">Cell membrane</keyword>
<dbReference type="GO" id="GO:0032153">
    <property type="term" value="C:cell division site"/>
    <property type="evidence" value="ECO:0007669"/>
    <property type="project" value="TreeGrafter"/>
</dbReference>
<dbReference type="GO" id="GO:0008360">
    <property type="term" value="P:regulation of cell shape"/>
    <property type="evidence" value="ECO:0007669"/>
    <property type="project" value="UniProtKB-KW"/>
</dbReference>
<evidence type="ECO:0000256" key="2">
    <source>
        <dbReference type="ARBA" id="ARBA00004752"/>
    </source>
</evidence>
<evidence type="ECO:0000256" key="8">
    <source>
        <dbReference type="ARBA" id="ARBA00022960"/>
    </source>
</evidence>
<protein>
    <recommendedName>
        <fullName evidence="17">Probable peptidoglycan glycosyltransferase FtsW</fullName>
        <ecNumber evidence="19">2.4.99.28</ecNumber>
    </recommendedName>
    <alternativeName>
        <fullName evidence="18">Cell division protein FtsW</fullName>
    </alternativeName>
    <alternativeName>
        <fullName evidence="15">Cell wall polymerase</fullName>
    </alternativeName>
    <alternativeName>
        <fullName evidence="14">Peptidoglycan polymerase</fullName>
    </alternativeName>
</protein>
<name>A0A1G1WN37_9BACT</name>
<evidence type="ECO:0000256" key="11">
    <source>
        <dbReference type="ARBA" id="ARBA00023136"/>
    </source>
</evidence>
<keyword evidence="10 21" id="KW-1133">Transmembrane helix</keyword>
<dbReference type="PANTHER" id="PTHR30474">
    <property type="entry name" value="CELL CYCLE PROTEIN"/>
    <property type="match status" value="1"/>
</dbReference>
<comment type="pathway">
    <text evidence="2">Cell wall biogenesis; peptidoglycan biosynthesis.</text>
</comment>
<dbReference type="GO" id="GO:0015648">
    <property type="term" value="F:lipid-linked peptidoglycan transporter activity"/>
    <property type="evidence" value="ECO:0007669"/>
    <property type="project" value="TreeGrafter"/>
</dbReference>
<comment type="catalytic activity">
    <reaction evidence="20">
        <text>[GlcNAc-(1-&gt;4)-Mur2Ac(oyl-L-Ala-gamma-D-Glu-L-Lys-D-Ala-D-Ala)](n)-di-trans,octa-cis-undecaprenyl diphosphate + beta-D-GlcNAc-(1-&gt;4)-Mur2Ac(oyl-L-Ala-gamma-D-Glu-L-Lys-D-Ala-D-Ala)-di-trans,octa-cis-undecaprenyl diphosphate = [GlcNAc-(1-&gt;4)-Mur2Ac(oyl-L-Ala-gamma-D-Glu-L-Lys-D-Ala-D-Ala)](n+1)-di-trans,octa-cis-undecaprenyl diphosphate + di-trans,octa-cis-undecaprenyl diphosphate + H(+)</text>
        <dbReference type="Rhea" id="RHEA:23708"/>
        <dbReference type="Rhea" id="RHEA-COMP:9602"/>
        <dbReference type="Rhea" id="RHEA-COMP:9603"/>
        <dbReference type="ChEBI" id="CHEBI:15378"/>
        <dbReference type="ChEBI" id="CHEBI:58405"/>
        <dbReference type="ChEBI" id="CHEBI:60033"/>
        <dbReference type="ChEBI" id="CHEBI:78435"/>
        <dbReference type="EC" id="2.4.99.28"/>
    </reaction>
</comment>
<dbReference type="GO" id="GO:0005886">
    <property type="term" value="C:plasma membrane"/>
    <property type="evidence" value="ECO:0007669"/>
    <property type="project" value="UniProtKB-SubCell"/>
</dbReference>
<evidence type="ECO:0000256" key="5">
    <source>
        <dbReference type="ARBA" id="ARBA00022676"/>
    </source>
</evidence>
<feature type="transmembrane region" description="Helical" evidence="21">
    <location>
        <begin position="146"/>
        <end position="162"/>
    </location>
</feature>
<feature type="transmembrane region" description="Helical" evidence="21">
    <location>
        <begin position="168"/>
        <end position="186"/>
    </location>
</feature>
<keyword evidence="13" id="KW-0961">Cell wall biogenesis/degradation</keyword>
<keyword evidence="4 22" id="KW-0132">Cell division</keyword>
<evidence type="ECO:0000256" key="18">
    <source>
        <dbReference type="ARBA" id="ARBA00041418"/>
    </source>
</evidence>
<keyword evidence="6" id="KW-0808">Transferase</keyword>
<dbReference type="GO" id="GO:0009252">
    <property type="term" value="P:peptidoglycan biosynthetic process"/>
    <property type="evidence" value="ECO:0007669"/>
    <property type="project" value="UniProtKB-KW"/>
</dbReference>
<comment type="subcellular location">
    <subcellularLocation>
        <location evidence="1">Cell membrane</location>
        <topology evidence="1">Multi-pass membrane protein</topology>
    </subcellularLocation>
</comment>
<evidence type="ECO:0000256" key="13">
    <source>
        <dbReference type="ARBA" id="ARBA00023316"/>
    </source>
</evidence>
<keyword evidence="11 21" id="KW-0472">Membrane</keyword>
<keyword evidence="7 21" id="KW-0812">Transmembrane</keyword>
<evidence type="ECO:0000313" key="22">
    <source>
        <dbReference type="EMBL" id="OGY29109.1"/>
    </source>
</evidence>
<evidence type="ECO:0000256" key="4">
    <source>
        <dbReference type="ARBA" id="ARBA00022618"/>
    </source>
</evidence>
<evidence type="ECO:0000313" key="23">
    <source>
        <dbReference type="Proteomes" id="UP000177821"/>
    </source>
</evidence>
<dbReference type="Proteomes" id="UP000177821">
    <property type="component" value="Unassembled WGS sequence"/>
</dbReference>
<evidence type="ECO:0000256" key="1">
    <source>
        <dbReference type="ARBA" id="ARBA00004651"/>
    </source>
</evidence>
<comment type="similarity">
    <text evidence="16">Belongs to the SEDS family. FtsW subfamily.</text>
</comment>
<dbReference type="GO" id="GO:0008955">
    <property type="term" value="F:peptidoglycan glycosyltransferase activity"/>
    <property type="evidence" value="ECO:0007669"/>
    <property type="project" value="UniProtKB-EC"/>
</dbReference>
<feature type="transmembrane region" description="Helical" evidence="21">
    <location>
        <begin position="322"/>
        <end position="341"/>
    </location>
</feature>
<dbReference type="NCBIfam" id="TIGR02614">
    <property type="entry name" value="ftsW"/>
    <property type="match status" value="1"/>
</dbReference>
<evidence type="ECO:0000256" key="12">
    <source>
        <dbReference type="ARBA" id="ARBA00023306"/>
    </source>
</evidence>
<keyword evidence="9" id="KW-0573">Peptidoglycan synthesis</keyword>
<dbReference type="AlphaFoldDB" id="A0A1G1WN37"/>
<sequence length="347" mass="37673">MIFLTLALVIFGVVMVYNASIVTAQRDFGDKYYFLKNQLLWSIIGGVVFAITSRIDYHYWQKFSLLALIGSVLLLLAVFIPGLGVKTYGAHRWLNLGFASLQPAEITKMALILYLSTVLTKKIQLTNFVFVSGLILGIVLLQRDMGTTIILGTIALSLYFVAGAPMSHFFVMVPSALLAGAFFIISSDFRRARFLSFINPNLDTQGASYHINQILIALGSGGFFGLGLGQSRQKYGFIPEVSTDSIFAVIGEELGFIGAAFLTVLFLLLILRCFLTAKRAKDSFGFLMASGISVWIAAQAFINLSSMTALTPLTGVPLPFISYGGTSLVVAMGAVGLLYNISKQSNS</sequence>
<evidence type="ECO:0000256" key="17">
    <source>
        <dbReference type="ARBA" id="ARBA00041185"/>
    </source>
</evidence>
<evidence type="ECO:0000256" key="3">
    <source>
        <dbReference type="ARBA" id="ARBA00022475"/>
    </source>
</evidence>
<feature type="transmembrane region" description="Helical" evidence="21">
    <location>
        <begin position="283"/>
        <end position="302"/>
    </location>
</feature>
<dbReference type="EMBL" id="MHCX01000035">
    <property type="protein sequence ID" value="OGY29109.1"/>
    <property type="molecule type" value="Genomic_DNA"/>
</dbReference>
<proteinExistence type="inferred from homology"/>
<feature type="transmembrane region" description="Helical" evidence="21">
    <location>
        <begin position="123"/>
        <end position="141"/>
    </location>
</feature>
<feature type="transmembrane region" description="Helical" evidence="21">
    <location>
        <begin position="63"/>
        <end position="84"/>
    </location>
</feature>
<dbReference type="GO" id="GO:0051301">
    <property type="term" value="P:cell division"/>
    <property type="evidence" value="ECO:0007669"/>
    <property type="project" value="UniProtKB-KW"/>
</dbReference>
<evidence type="ECO:0000256" key="21">
    <source>
        <dbReference type="SAM" id="Phobius"/>
    </source>
</evidence>
<evidence type="ECO:0000256" key="19">
    <source>
        <dbReference type="ARBA" id="ARBA00044770"/>
    </source>
</evidence>
<keyword evidence="12" id="KW-0131">Cell cycle</keyword>
<feature type="transmembrane region" description="Helical" evidence="21">
    <location>
        <begin position="34"/>
        <end position="51"/>
    </location>
</feature>
<evidence type="ECO:0000256" key="15">
    <source>
        <dbReference type="ARBA" id="ARBA00033270"/>
    </source>
</evidence>
<evidence type="ECO:0000256" key="20">
    <source>
        <dbReference type="ARBA" id="ARBA00049902"/>
    </source>
</evidence>
<dbReference type="Pfam" id="PF01098">
    <property type="entry name" value="FTSW_RODA_SPOVE"/>
    <property type="match status" value="1"/>
</dbReference>
<evidence type="ECO:0000256" key="6">
    <source>
        <dbReference type="ARBA" id="ARBA00022679"/>
    </source>
</evidence>
<keyword evidence="8" id="KW-0133">Cell shape</keyword>
<feature type="transmembrane region" description="Helical" evidence="21">
    <location>
        <begin position="207"/>
        <end position="226"/>
    </location>
</feature>
<keyword evidence="5" id="KW-0328">Glycosyltransferase</keyword>
<accession>A0A1G1WN37</accession>
<dbReference type="EC" id="2.4.99.28" evidence="19"/>
<dbReference type="GO" id="GO:0071555">
    <property type="term" value="P:cell wall organization"/>
    <property type="evidence" value="ECO:0007669"/>
    <property type="project" value="UniProtKB-KW"/>
</dbReference>
<feature type="transmembrane region" description="Helical" evidence="21">
    <location>
        <begin position="246"/>
        <end position="271"/>
    </location>
</feature>
<evidence type="ECO:0000256" key="9">
    <source>
        <dbReference type="ARBA" id="ARBA00022984"/>
    </source>
</evidence>
<evidence type="ECO:0000256" key="16">
    <source>
        <dbReference type="ARBA" id="ARBA00038053"/>
    </source>
</evidence>
<evidence type="ECO:0000256" key="7">
    <source>
        <dbReference type="ARBA" id="ARBA00022692"/>
    </source>
</evidence>
<reference evidence="22 23" key="1">
    <citation type="journal article" date="2016" name="Nat. Commun.">
        <title>Thousands of microbial genomes shed light on interconnected biogeochemical processes in an aquifer system.</title>
        <authorList>
            <person name="Anantharaman K."/>
            <person name="Brown C.T."/>
            <person name="Hug L.A."/>
            <person name="Sharon I."/>
            <person name="Castelle C.J."/>
            <person name="Probst A.J."/>
            <person name="Thomas B.C."/>
            <person name="Singh A."/>
            <person name="Wilkins M.J."/>
            <person name="Karaoz U."/>
            <person name="Brodie E.L."/>
            <person name="Williams K.H."/>
            <person name="Hubbard S.S."/>
            <person name="Banfield J.F."/>
        </authorList>
    </citation>
    <scope>NUCLEOTIDE SEQUENCE [LARGE SCALE GENOMIC DNA]</scope>
</reference>
<organism evidence="22 23">
    <name type="scientific">Candidatus Woykebacteria bacterium RIFCSPHIGHO2_02_FULL_43_16b</name>
    <dbReference type="NCBI Taxonomy" id="1802601"/>
    <lineage>
        <taxon>Bacteria</taxon>
        <taxon>Candidatus Woykeibacteriota</taxon>
    </lineage>
</organism>
<dbReference type="PANTHER" id="PTHR30474:SF2">
    <property type="entry name" value="PEPTIDOGLYCAN GLYCOSYLTRANSFERASE FTSW-RELATED"/>
    <property type="match status" value="1"/>
</dbReference>
<comment type="caution">
    <text evidence="22">The sequence shown here is derived from an EMBL/GenBank/DDBJ whole genome shotgun (WGS) entry which is preliminary data.</text>
</comment>
<gene>
    <name evidence="22" type="ORF">A3J50_02275</name>
</gene>
<evidence type="ECO:0000256" key="14">
    <source>
        <dbReference type="ARBA" id="ARBA00032370"/>
    </source>
</evidence>
<evidence type="ECO:0000256" key="10">
    <source>
        <dbReference type="ARBA" id="ARBA00022989"/>
    </source>
</evidence>
<dbReference type="InterPro" id="IPR001182">
    <property type="entry name" value="FtsW/RodA"/>
</dbReference>